<name>A0ABD3M4R4_9STRA</name>
<gene>
    <name evidence="6" type="ORF">ACHAWU_002999</name>
</gene>
<dbReference type="InterPro" id="IPR032466">
    <property type="entry name" value="Metal_Hydrolase"/>
</dbReference>
<evidence type="ECO:0000313" key="6">
    <source>
        <dbReference type="EMBL" id="KAL3758928.1"/>
    </source>
</evidence>
<dbReference type="Gene3D" id="3.20.20.140">
    <property type="entry name" value="Metal-dependent hydrolases"/>
    <property type="match status" value="1"/>
</dbReference>
<evidence type="ECO:0008006" key="8">
    <source>
        <dbReference type="Google" id="ProtNLM"/>
    </source>
</evidence>
<dbReference type="HAMAP" id="MF_00219">
    <property type="entry name" value="PyrC_classII"/>
    <property type="match status" value="1"/>
</dbReference>
<dbReference type="InterPro" id="IPR002195">
    <property type="entry name" value="Dihydroorotase_CS"/>
</dbReference>
<dbReference type="PANTHER" id="PTHR43137:SF1">
    <property type="entry name" value="DIHYDROOROTASE"/>
    <property type="match status" value="1"/>
</dbReference>
<dbReference type="AlphaFoldDB" id="A0ABD3M4R4"/>
<dbReference type="Proteomes" id="UP001530293">
    <property type="component" value="Unassembled WGS sequence"/>
</dbReference>
<dbReference type="PANTHER" id="PTHR43137">
    <property type="entry name" value="DIHYDROOROTASE"/>
    <property type="match status" value="1"/>
</dbReference>
<sequence>MSSSSTTNPPPAPAAVVPIGTQITLSSPPDDFHHHFRDGPATSNVLEHVVHQFGRAIVMPNLKPPVTTTQMALEYRERILACLTSSSSSSSSSSHVPPGDAGDDSGCGSISATTTTNNNTFEPLMTLYLTDHTTPDEIYKASATNVIYACKYYPAGATTNSDEGVTDITKLYPTLRAMAEVGMVLCIHSEVSSPSTIDIFDREKEFIERVLIPLVHDMPSSLKIVMEHISTKEAVEYITNSAPSNVAATITCHHLLYNRNALLVSGIKPHYYCLPILKREDHRLALLKAATSGSSKFFLGTDSAPHAIEAKESSCGCAGIYTAHAAIELYAEAFESMGALDKLDGFACHYGADFYGLPRNDNAGRKVVLEKKAWMVPEKYKFGMAMVRPLRAGEEIAWSIFMDTERIANKILEQACQRNQMINPNNDDARVWNYSRPSSRFIMQ</sequence>
<evidence type="ECO:0000313" key="7">
    <source>
        <dbReference type="Proteomes" id="UP001530293"/>
    </source>
</evidence>
<keyword evidence="2" id="KW-0378">Hydrolase</keyword>
<reference evidence="6 7" key="1">
    <citation type="submission" date="2024-10" db="EMBL/GenBank/DDBJ databases">
        <title>Updated reference genomes for cyclostephanoid diatoms.</title>
        <authorList>
            <person name="Roberts W.R."/>
            <person name="Alverson A.J."/>
        </authorList>
    </citation>
    <scope>NUCLEOTIDE SEQUENCE [LARGE SCALE GENOMIC DNA]</scope>
    <source>
        <strain evidence="6 7">AJA232-27</strain>
    </source>
</reference>
<dbReference type="InterPro" id="IPR004721">
    <property type="entry name" value="DHOdimr"/>
</dbReference>
<comment type="caution">
    <text evidence="6">The sequence shown here is derived from an EMBL/GenBank/DDBJ whole genome shotgun (WGS) entry which is preliminary data.</text>
</comment>
<dbReference type="CDD" id="cd01294">
    <property type="entry name" value="DHOase"/>
    <property type="match status" value="1"/>
</dbReference>
<dbReference type="PROSITE" id="PS00483">
    <property type="entry name" value="DIHYDROOROTASE_2"/>
    <property type="match status" value="1"/>
</dbReference>
<keyword evidence="7" id="KW-1185">Reference proteome</keyword>
<keyword evidence="3" id="KW-0862">Zinc</keyword>
<dbReference type="GO" id="GO:0016787">
    <property type="term" value="F:hydrolase activity"/>
    <property type="evidence" value="ECO:0007669"/>
    <property type="project" value="UniProtKB-KW"/>
</dbReference>
<evidence type="ECO:0000256" key="4">
    <source>
        <dbReference type="ARBA" id="ARBA00022975"/>
    </source>
</evidence>
<keyword evidence="1" id="KW-0479">Metal-binding</keyword>
<dbReference type="EMBL" id="JALLBG020000215">
    <property type="protein sequence ID" value="KAL3758928.1"/>
    <property type="molecule type" value="Genomic_DNA"/>
</dbReference>
<protein>
    <recommendedName>
        <fullName evidence="8">Dihydroorotase</fullName>
    </recommendedName>
</protein>
<proteinExistence type="inferred from homology"/>
<evidence type="ECO:0000256" key="5">
    <source>
        <dbReference type="SAM" id="MobiDB-lite"/>
    </source>
</evidence>
<dbReference type="GO" id="GO:0046872">
    <property type="term" value="F:metal ion binding"/>
    <property type="evidence" value="ECO:0007669"/>
    <property type="project" value="UniProtKB-KW"/>
</dbReference>
<organism evidence="6 7">
    <name type="scientific">Discostella pseudostelligera</name>
    <dbReference type="NCBI Taxonomy" id="259834"/>
    <lineage>
        <taxon>Eukaryota</taxon>
        <taxon>Sar</taxon>
        <taxon>Stramenopiles</taxon>
        <taxon>Ochrophyta</taxon>
        <taxon>Bacillariophyta</taxon>
        <taxon>Coscinodiscophyceae</taxon>
        <taxon>Thalassiosirophycidae</taxon>
        <taxon>Stephanodiscales</taxon>
        <taxon>Stephanodiscaceae</taxon>
        <taxon>Discostella</taxon>
    </lineage>
</organism>
<evidence type="ECO:0000256" key="2">
    <source>
        <dbReference type="ARBA" id="ARBA00022801"/>
    </source>
</evidence>
<dbReference type="GO" id="GO:0006221">
    <property type="term" value="P:pyrimidine nucleotide biosynthetic process"/>
    <property type="evidence" value="ECO:0007669"/>
    <property type="project" value="UniProtKB-KW"/>
</dbReference>
<dbReference type="SUPFAM" id="SSF51556">
    <property type="entry name" value="Metallo-dependent hydrolases"/>
    <property type="match status" value="2"/>
</dbReference>
<feature type="region of interest" description="Disordered" evidence="5">
    <location>
        <begin position="86"/>
        <end position="114"/>
    </location>
</feature>
<dbReference type="NCBIfam" id="TIGR00856">
    <property type="entry name" value="pyrC_dimer"/>
    <property type="match status" value="1"/>
</dbReference>
<accession>A0ABD3M4R4</accession>
<evidence type="ECO:0000256" key="1">
    <source>
        <dbReference type="ARBA" id="ARBA00022723"/>
    </source>
</evidence>
<evidence type="ECO:0000256" key="3">
    <source>
        <dbReference type="ARBA" id="ARBA00022833"/>
    </source>
</evidence>
<keyword evidence="4" id="KW-0665">Pyrimidine biosynthesis</keyword>